<protein>
    <submittedName>
        <fullName evidence="7">O-antigen/teichoic acid export membrane protein</fullName>
    </submittedName>
</protein>
<dbReference type="Proteomes" id="UP001226720">
    <property type="component" value="Unassembled WGS sequence"/>
</dbReference>
<name>A0ABU0JZ93_9BACL</name>
<evidence type="ECO:0000256" key="6">
    <source>
        <dbReference type="SAM" id="Phobius"/>
    </source>
</evidence>
<keyword evidence="4 6" id="KW-1133">Transmembrane helix</keyword>
<feature type="transmembrane region" description="Helical" evidence="6">
    <location>
        <begin position="275"/>
        <end position="295"/>
    </location>
</feature>
<evidence type="ECO:0000256" key="3">
    <source>
        <dbReference type="ARBA" id="ARBA00022692"/>
    </source>
</evidence>
<gene>
    <name evidence="7" type="ORF">QO000_001404</name>
</gene>
<reference evidence="7" key="1">
    <citation type="submission" date="2023-07" db="EMBL/GenBank/DDBJ databases">
        <title>Genomic Encyclopedia of Type Strains, Phase IV (KMG-IV): sequencing the most valuable type-strain genomes for metagenomic binning, comparative biology and taxonomic classification.</title>
        <authorList>
            <person name="Goeker M."/>
        </authorList>
    </citation>
    <scope>NUCLEOTIDE SEQUENCE [LARGE SCALE GENOMIC DNA]</scope>
    <source>
        <strain evidence="7">JSM 076093</strain>
    </source>
</reference>
<feature type="transmembrane region" description="Helical" evidence="6">
    <location>
        <begin position="123"/>
        <end position="146"/>
    </location>
</feature>
<evidence type="ECO:0000256" key="1">
    <source>
        <dbReference type="ARBA" id="ARBA00004651"/>
    </source>
</evidence>
<keyword evidence="5 6" id="KW-0472">Membrane</keyword>
<evidence type="ECO:0000256" key="5">
    <source>
        <dbReference type="ARBA" id="ARBA00023136"/>
    </source>
</evidence>
<dbReference type="PANTHER" id="PTHR30250">
    <property type="entry name" value="PST FAMILY PREDICTED COLANIC ACID TRANSPORTER"/>
    <property type="match status" value="1"/>
</dbReference>
<feature type="transmembrane region" description="Helical" evidence="6">
    <location>
        <begin position="158"/>
        <end position="178"/>
    </location>
</feature>
<evidence type="ECO:0000256" key="4">
    <source>
        <dbReference type="ARBA" id="ARBA00022989"/>
    </source>
</evidence>
<evidence type="ECO:0000313" key="8">
    <source>
        <dbReference type="Proteomes" id="UP001226720"/>
    </source>
</evidence>
<feature type="transmembrane region" description="Helical" evidence="6">
    <location>
        <begin position="237"/>
        <end position="260"/>
    </location>
</feature>
<dbReference type="InterPro" id="IPR050833">
    <property type="entry name" value="Poly_Biosynth_Transport"/>
</dbReference>
<feature type="transmembrane region" description="Helical" evidence="6">
    <location>
        <begin position="408"/>
        <end position="429"/>
    </location>
</feature>
<keyword evidence="2" id="KW-1003">Cell membrane</keyword>
<dbReference type="PANTHER" id="PTHR30250:SF11">
    <property type="entry name" value="O-ANTIGEN TRANSPORTER-RELATED"/>
    <property type="match status" value="1"/>
</dbReference>
<sequence length="443" mass="49506">MITAFKNKSSNLITIFNLIFIRGSSSGFQFLLNVFLGRLLGPEGMGIYYIYTSWNTFLSTLASIGLPLYSLKNISILKSKNKLHDIASFIITSILFIFIVGLPLTILIIFFNKDIAHLFLGSSNFGVVISLAAIGGFVFAILRILVESLKGIGKPNTGIALEFSIIPLGLLIVISVLFYTTRDVSPYTVLYVHVLILILSVIFSIIFLKKNNIDLSPTVFKNNYLNIKKDYELRKILIFWGTMLLNVLSATLPFFLIPFYSSAEEVAKFGIANKLVSIAATFLMALASFFAPKFASYYSEYNITSLTKELRNSRIYSFIAYLPFFIVFIFLSDWILNIFGEEFVDAKIYLYIFAIGQLINSTTGLAGHFLNMVGKEKLQLYNMMISILLMLILSVILGRNYGALGVTIAYSISIVVNNILAVILSKFAISNMSSKKLGSNQLY</sequence>
<comment type="caution">
    <text evidence="7">The sequence shown here is derived from an EMBL/GenBank/DDBJ whole genome shotgun (WGS) entry which is preliminary data.</text>
</comment>
<proteinExistence type="predicted"/>
<feature type="transmembrane region" description="Helical" evidence="6">
    <location>
        <begin position="48"/>
        <end position="69"/>
    </location>
</feature>
<feature type="transmembrane region" description="Helical" evidence="6">
    <location>
        <begin position="89"/>
        <end position="111"/>
    </location>
</feature>
<keyword evidence="8" id="KW-1185">Reference proteome</keyword>
<dbReference type="GeneID" id="301325457"/>
<keyword evidence="3 6" id="KW-0812">Transmembrane</keyword>
<feature type="transmembrane region" description="Helical" evidence="6">
    <location>
        <begin position="12"/>
        <end position="36"/>
    </location>
</feature>
<dbReference type="Pfam" id="PF01554">
    <property type="entry name" value="MatE"/>
    <property type="match status" value="1"/>
</dbReference>
<feature type="transmembrane region" description="Helical" evidence="6">
    <location>
        <begin position="348"/>
        <end position="370"/>
    </location>
</feature>
<organism evidence="7 8">
    <name type="scientific">Guptibacillus hwajinpoensis</name>
    <dbReference type="NCBI Taxonomy" id="208199"/>
    <lineage>
        <taxon>Bacteria</taxon>
        <taxon>Bacillati</taxon>
        <taxon>Bacillota</taxon>
        <taxon>Bacilli</taxon>
        <taxon>Bacillales</taxon>
        <taxon>Guptibacillaceae</taxon>
        <taxon>Guptibacillus</taxon>
    </lineage>
</organism>
<feature type="transmembrane region" description="Helical" evidence="6">
    <location>
        <begin position="315"/>
        <end position="336"/>
    </location>
</feature>
<comment type="subcellular location">
    <subcellularLocation>
        <location evidence="1">Cell membrane</location>
        <topology evidence="1">Multi-pass membrane protein</topology>
    </subcellularLocation>
</comment>
<feature type="transmembrane region" description="Helical" evidence="6">
    <location>
        <begin position="382"/>
        <end position="402"/>
    </location>
</feature>
<dbReference type="RefSeq" id="WP_301550238.1">
    <property type="nucleotide sequence ID" value="NZ_JAQRMZ010000001.1"/>
</dbReference>
<evidence type="ECO:0000313" key="7">
    <source>
        <dbReference type="EMBL" id="MDQ0482435.1"/>
    </source>
</evidence>
<feature type="transmembrane region" description="Helical" evidence="6">
    <location>
        <begin position="190"/>
        <end position="208"/>
    </location>
</feature>
<accession>A0ABU0JZ93</accession>
<evidence type="ECO:0000256" key="2">
    <source>
        <dbReference type="ARBA" id="ARBA00022475"/>
    </source>
</evidence>
<dbReference type="InterPro" id="IPR002528">
    <property type="entry name" value="MATE_fam"/>
</dbReference>
<dbReference type="EMBL" id="JAUSWM010000002">
    <property type="protein sequence ID" value="MDQ0482435.1"/>
    <property type="molecule type" value="Genomic_DNA"/>
</dbReference>